<evidence type="ECO:0000313" key="1">
    <source>
        <dbReference type="EMBL" id="DAB36306.1"/>
    </source>
</evidence>
<dbReference type="NCBIfam" id="TIGR02532">
    <property type="entry name" value="IV_pilin_GFxxxE"/>
    <property type="match status" value="1"/>
</dbReference>
<evidence type="ECO:0000313" key="2">
    <source>
        <dbReference type="Proteomes" id="UP000231638"/>
    </source>
</evidence>
<dbReference type="EMBL" id="DLUG01000150">
    <property type="protein sequence ID" value="DAB36306.1"/>
    <property type="molecule type" value="Genomic_DNA"/>
</dbReference>
<dbReference type="AlphaFoldDB" id="A0A2D3WDF4"/>
<accession>A0A2D3WDF4</accession>
<dbReference type="InterPro" id="IPR045584">
    <property type="entry name" value="Pilin-like"/>
</dbReference>
<protein>
    <submittedName>
        <fullName evidence="1">Type II/IV secretion system protein</fullName>
    </submittedName>
</protein>
<name>A0A2D3WDF4_9BACT</name>
<dbReference type="InterPro" id="IPR012902">
    <property type="entry name" value="N_methyl_site"/>
</dbReference>
<gene>
    <name evidence="1" type="ORF">CFH80_05610</name>
</gene>
<sequence length="226" mass="25137">MRKAFTMLELVFVIVVVGILSYMVASSFTRNPLREAADQVVSHIRYTQHLAMMDDKFDVNDASWYKSRWQIFFANTVGSGNAWSYMIFSDSPAYTGTPDIAEHARNPIDTSKYLSGGYSAGNIDSTSALATTELNLGNEYGILDIDFVGGCTIANTRQRISFDYLGRPFYGIPHAQTSIYHDELNLKLLKATCRIELCTTSPCATATIDNKITIAIEPETGYTHIQ</sequence>
<comment type="caution">
    <text evidence="1">The sequence shown here is derived from an EMBL/GenBank/DDBJ whole genome shotgun (WGS) entry which is preliminary data.</text>
</comment>
<dbReference type="SUPFAM" id="SSF54523">
    <property type="entry name" value="Pili subunits"/>
    <property type="match status" value="1"/>
</dbReference>
<dbReference type="Proteomes" id="UP000231638">
    <property type="component" value="Unassembled WGS sequence"/>
</dbReference>
<reference evidence="1 2" key="1">
    <citation type="journal article" date="2017" name="Front. Microbiol.">
        <title>Comparative Genomic Analysis of the Class Epsilonproteobacteria and Proposed Reclassification to Epsilonbacteraeota (phyl. nov.).</title>
        <authorList>
            <person name="Waite D.W."/>
            <person name="Vanwonterghem I."/>
            <person name="Rinke C."/>
            <person name="Parks D.H."/>
            <person name="Zhang Y."/>
            <person name="Takai K."/>
            <person name="Sievert S.M."/>
            <person name="Simon J."/>
            <person name="Campbell B.J."/>
            <person name="Hanson T.E."/>
            <person name="Woyke T."/>
            <person name="Klotz M.G."/>
            <person name="Hugenholtz P."/>
        </authorList>
    </citation>
    <scope>NUCLEOTIDE SEQUENCE [LARGE SCALE GENOMIC DNA]</scope>
    <source>
        <strain evidence="1">UBA11420</strain>
    </source>
</reference>
<proteinExistence type="predicted"/>
<organism evidence="1 2">
    <name type="scientific">Sulfurospirillum cavolei</name>
    <dbReference type="NCBI Taxonomy" id="366522"/>
    <lineage>
        <taxon>Bacteria</taxon>
        <taxon>Pseudomonadati</taxon>
        <taxon>Campylobacterota</taxon>
        <taxon>Epsilonproteobacteria</taxon>
        <taxon>Campylobacterales</taxon>
        <taxon>Sulfurospirillaceae</taxon>
        <taxon>Sulfurospirillum</taxon>
    </lineage>
</organism>